<feature type="compositionally biased region" description="Pro residues" evidence="1">
    <location>
        <begin position="45"/>
        <end position="54"/>
    </location>
</feature>
<feature type="transmembrane region" description="Helical" evidence="2">
    <location>
        <begin position="306"/>
        <end position="323"/>
    </location>
</feature>
<accession>A0A9W7A9C4</accession>
<feature type="region of interest" description="Disordered" evidence="1">
    <location>
        <begin position="1"/>
        <end position="64"/>
    </location>
</feature>
<feature type="transmembrane region" description="Helical" evidence="2">
    <location>
        <begin position="668"/>
        <end position="687"/>
    </location>
</feature>
<feature type="transmembrane region" description="Helical" evidence="2">
    <location>
        <begin position="209"/>
        <end position="233"/>
    </location>
</feature>
<evidence type="ECO:0000256" key="2">
    <source>
        <dbReference type="SAM" id="Phobius"/>
    </source>
</evidence>
<feature type="transmembrane region" description="Helical" evidence="2">
    <location>
        <begin position="915"/>
        <end position="936"/>
    </location>
</feature>
<feature type="transmembrane region" description="Helical" evidence="2">
    <location>
        <begin position="849"/>
        <end position="871"/>
    </location>
</feature>
<feature type="transmembrane region" description="Helical" evidence="2">
    <location>
        <begin position="255"/>
        <end position="278"/>
    </location>
</feature>
<evidence type="ECO:0000313" key="3">
    <source>
        <dbReference type="EMBL" id="GMH65805.1"/>
    </source>
</evidence>
<evidence type="ECO:0000256" key="1">
    <source>
        <dbReference type="SAM" id="MobiDB-lite"/>
    </source>
</evidence>
<feature type="transmembrane region" description="Helical" evidence="2">
    <location>
        <begin position="789"/>
        <end position="812"/>
    </location>
</feature>
<feature type="transmembrane region" description="Helical" evidence="2">
    <location>
        <begin position="603"/>
        <end position="636"/>
    </location>
</feature>
<keyword evidence="4" id="KW-1185">Reference proteome</keyword>
<reference evidence="4" key="1">
    <citation type="journal article" date="2023" name="Commun. Biol.">
        <title>Genome analysis of Parmales, the sister group of diatoms, reveals the evolutionary specialization of diatoms from phago-mixotrophs to photoautotrophs.</title>
        <authorList>
            <person name="Ban H."/>
            <person name="Sato S."/>
            <person name="Yoshikawa S."/>
            <person name="Yamada K."/>
            <person name="Nakamura Y."/>
            <person name="Ichinomiya M."/>
            <person name="Sato N."/>
            <person name="Blanc-Mathieu R."/>
            <person name="Endo H."/>
            <person name="Kuwata A."/>
            <person name="Ogata H."/>
        </authorList>
    </citation>
    <scope>NUCLEOTIDE SEQUENCE [LARGE SCALE GENOMIC DNA]</scope>
    <source>
        <strain evidence="4">NIES 3700</strain>
    </source>
</reference>
<feature type="transmembrane region" description="Helical" evidence="2">
    <location>
        <begin position="1056"/>
        <end position="1078"/>
    </location>
</feature>
<dbReference type="Proteomes" id="UP001165122">
    <property type="component" value="Unassembled WGS sequence"/>
</dbReference>
<feature type="transmembrane region" description="Helical" evidence="2">
    <location>
        <begin position="89"/>
        <end position="109"/>
    </location>
</feature>
<proteinExistence type="predicted"/>
<comment type="caution">
    <text evidence="3">The sequence shown here is derived from an EMBL/GenBank/DDBJ whole genome shotgun (WGS) entry which is preliminary data.</text>
</comment>
<feature type="transmembrane region" description="Helical" evidence="2">
    <location>
        <begin position="877"/>
        <end position="894"/>
    </location>
</feature>
<evidence type="ECO:0000313" key="4">
    <source>
        <dbReference type="Proteomes" id="UP001165122"/>
    </source>
</evidence>
<keyword evidence="2" id="KW-1133">Transmembrane helix</keyword>
<gene>
    <name evidence="3" type="ORF">TrLO_g14508</name>
</gene>
<feature type="transmembrane region" description="Helical" evidence="2">
    <location>
        <begin position="121"/>
        <end position="139"/>
    </location>
</feature>
<feature type="transmembrane region" description="Helical" evidence="2">
    <location>
        <begin position="470"/>
        <end position="490"/>
    </location>
</feature>
<feature type="transmembrane region" description="Helical" evidence="2">
    <location>
        <begin position="526"/>
        <end position="542"/>
    </location>
</feature>
<feature type="transmembrane region" description="Helical" evidence="2">
    <location>
        <begin position="151"/>
        <end position="170"/>
    </location>
</feature>
<dbReference type="OrthoDB" id="202632at2759"/>
<dbReference type="AlphaFoldDB" id="A0A9W7A9C4"/>
<feature type="transmembrane region" description="Helical" evidence="2">
    <location>
        <begin position="576"/>
        <end position="597"/>
    </location>
</feature>
<feature type="transmembrane region" description="Helical" evidence="2">
    <location>
        <begin position="980"/>
        <end position="1003"/>
    </location>
</feature>
<keyword evidence="2" id="KW-0812">Transmembrane</keyword>
<organism evidence="3 4">
    <name type="scientific">Triparma laevis f. longispina</name>
    <dbReference type="NCBI Taxonomy" id="1714387"/>
    <lineage>
        <taxon>Eukaryota</taxon>
        <taxon>Sar</taxon>
        <taxon>Stramenopiles</taxon>
        <taxon>Ochrophyta</taxon>
        <taxon>Bolidophyceae</taxon>
        <taxon>Parmales</taxon>
        <taxon>Triparmaceae</taxon>
        <taxon>Triparma</taxon>
    </lineage>
</organism>
<feature type="transmembrane region" description="Helical" evidence="2">
    <location>
        <begin position="818"/>
        <end position="837"/>
    </location>
</feature>
<feature type="transmembrane region" description="Helical" evidence="2">
    <location>
        <begin position="446"/>
        <end position="464"/>
    </location>
</feature>
<feature type="transmembrane region" description="Helical" evidence="2">
    <location>
        <begin position="176"/>
        <end position="197"/>
    </location>
</feature>
<feature type="transmembrane region" description="Helical" evidence="2">
    <location>
        <begin position="502"/>
        <end position="520"/>
    </location>
</feature>
<keyword evidence="2" id="KW-0472">Membrane</keyword>
<feature type="transmembrane region" description="Helical" evidence="2">
    <location>
        <begin position="1024"/>
        <end position="1044"/>
    </location>
</feature>
<feature type="transmembrane region" description="Helical" evidence="2">
    <location>
        <begin position="699"/>
        <end position="720"/>
    </location>
</feature>
<feature type="transmembrane region" description="Helical" evidence="2">
    <location>
        <begin position="335"/>
        <end position="358"/>
    </location>
</feature>
<name>A0A9W7A9C4_9STRA</name>
<protein>
    <submittedName>
        <fullName evidence="3">Uncharacterized protein</fullName>
    </submittedName>
</protein>
<sequence length="1138" mass="126803">MIPPNADEVSTEKKDEDITSPAPSPIPPNVDKMSTEKKDDLTSPTSPPPVPPTAPHSNPTPISTLINSLRRPTLTSRSHPKYITGCSNLYVLISYVGSLTWAMINLAQGLTQHTYQTLDNIPYMSVPGSYFSMCVGCFLQPKNDSKFYKVLLASQAFNTFILPDLIALYFNLEVSILVSLTRICVGIFLFIFIAIFCRSKASQLSPGRLSRFLTDVVLIRGIQALGIFIYFILDPIRCFLEYHGQLHDQYCLRTLLGQSGLVFILINYYMFSVINFIFPKHIVENQEISLHKIATGTINWREGLQLLGKSVAVCCGFFLFSQYNAWGRLTDDEYALLLDTSILGAGSYLVVSTIEWIIMAKAERAWIKDGKPEPTTKKIPAWFAIKIGETGVVKNDMTHNDRWVVAKDEAEAREKAAAFLKCEPSEVLLDSNENELVLNLNKGFQVVALAATTSYTLCGTYITATLGSDYATLQGGLLPLTILFYVIGIFSDPRSGSKRYEFILFVSFTLEELNQIIFSIMREETWLIFGHFFRACLWLLFFKAAMKWRAKVAALTDAEITSFFIESVLKNCVRNIIMILFVTFRALNCVSVEYGILEDGIDGPIIAAINSCSNAIMCSMFISIYLVGFICAQMVIGALNERQREKNVISMENVVTMKGVNARQIMESSLSSVTLGCGMFLFCMMESKSEDSRQTLIDFGMIGSAATLLTFGSEVLMLVSTTIRKEELVRDIGGRNGMLNRQIMMQFWFRTFLEKNGWVIDDEGEGELKKNEAKEGKEEKEVVSEVSNFWIGLSFALTCIFMFFNVMFALGVPGMWQGIQDICIPIFLLAYVLSLLMKPLREDLAYKRFLYLHFTQFACFSEILGAIGNVLGPGEDYVAAVFNLLRIPVYFVIFKMMMGLRQSIAKLPKDELSEFLVHVLLVNGAGCLTTILFFLFELVSCWIEEADEKDGEEENAQNTTTADIDHGPRYLCANTGNASLWLSIFLVFAMMITVMSRAVPCATRNSVAMTKERLATLDVDKKEALQGFLFIIVGVASLFLLSTLGVAGDSTATNLYLGMGGGAAFTLIFVIETVILLAQNNKQSLLESEEEEEEGAGGEGTGVNKRISKLQEMQTIESSRKMVGINDFCDPTGMTGFA</sequence>
<dbReference type="EMBL" id="BRXW01000554">
    <property type="protein sequence ID" value="GMH65805.1"/>
    <property type="molecule type" value="Genomic_DNA"/>
</dbReference>